<protein>
    <recommendedName>
        <fullName evidence="1">Amidohydrolase 3 domain-containing protein</fullName>
    </recommendedName>
</protein>
<evidence type="ECO:0000313" key="3">
    <source>
        <dbReference type="Proteomes" id="UP000289555"/>
    </source>
</evidence>
<reference evidence="3" key="1">
    <citation type="journal article" date="2019" name="Microbiol. Resour. Announc.">
        <title>Complete Genome Sequence of Halomonas olivaria, a Moderately Halophilic Bacterium Isolated from Olive Processing Effluents, Obtained by Nanopore Sequencing.</title>
        <authorList>
            <person name="Nagata S."/>
            <person name="Ii K.M."/>
            <person name="Tsukimi T."/>
            <person name="Miura M.C."/>
            <person name="Galipon J."/>
            <person name="Arakawa K."/>
        </authorList>
    </citation>
    <scope>NUCLEOTIDE SEQUENCE [LARGE SCALE GENOMIC DNA]</scope>
    <source>
        <strain evidence="3">TYRC17</strain>
    </source>
</reference>
<evidence type="ECO:0000313" key="2">
    <source>
        <dbReference type="EMBL" id="BBI49216.1"/>
    </source>
</evidence>
<proteinExistence type="predicted"/>
<organism evidence="2 3">
    <name type="scientific">Vreelandella olivaria</name>
    <dbReference type="NCBI Taxonomy" id="390919"/>
    <lineage>
        <taxon>Bacteria</taxon>
        <taxon>Pseudomonadati</taxon>
        <taxon>Pseudomonadota</taxon>
        <taxon>Gammaproteobacteria</taxon>
        <taxon>Oceanospirillales</taxon>
        <taxon>Halomonadaceae</taxon>
        <taxon>Vreelandella</taxon>
    </lineage>
</organism>
<dbReference type="SUPFAM" id="SSF51556">
    <property type="entry name" value="Metallo-dependent hydrolases"/>
    <property type="match status" value="1"/>
</dbReference>
<dbReference type="Proteomes" id="UP000289555">
    <property type="component" value="Chromosome"/>
</dbReference>
<feature type="domain" description="Amidohydrolase 3" evidence="1">
    <location>
        <begin position="12"/>
        <end position="178"/>
    </location>
</feature>
<dbReference type="PANTHER" id="PTHR22642:SF2">
    <property type="entry name" value="PROTEIN LONG AFTER FAR-RED 3"/>
    <property type="match status" value="1"/>
</dbReference>
<evidence type="ECO:0000259" key="1">
    <source>
        <dbReference type="Pfam" id="PF07969"/>
    </source>
</evidence>
<keyword evidence="3" id="KW-1185">Reference proteome</keyword>
<dbReference type="EMBL" id="AP019416">
    <property type="protein sequence ID" value="BBI49216.1"/>
    <property type="molecule type" value="Genomic_DNA"/>
</dbReference>
<dbReference type="InterPro" id="IPR013108">
    <property type="entry name" value="Amidohydro_3"/>
</dbReference>
<dbReference type="InterPro" id="IPR032466">
    <property type="entry name" value="Metal_Hydrolase"/>
</dbReference>
<dbReference type="Pfam" id="PF07969">
    <property type="entry name" value="Amidohydro_3"/>
    <property type="match status" value="1"/>
</dbReference>
<dbReference type="PANTHER" id="PTHR22642">
    <property type="entry name" value="IMIDAZOLONEPROPIONASE"/>
    <property type="match status" value="1"/>
</dbReference>
<name>A0ABM7GF70_9GAMM</name>
<accession>A0ABM7GF70</accession>
<sequence length="246" mass="27631">MTTLTDLYNPLSDDGVASMQRTCNRADVPMRLAPAMSALTYTPEEGIERLLSCLDKRSDKLHFGLVKLMTDGSIQGYTARLKWPGYHDGSPNGMWNAEPERLTEIVHRYHQAGLQLHIHTNGDEAIELILDAIESALELWPRADHRHTLQHCQIISHAQLKRAARLGCVLTCSPTISTTGATSTARARWVSNAASGSNRWPRRIGWASLSRRIAMRRSPRWHHCSRRGVLSLARPPAVKCWGLSRR</sequence>
<gene>
    <name evidence="2" type="ORF">HORIV_16370</name>
</gene>
<dbReference type="Gene3D" id="3.20.20.140">
    <property type="entry name" value="Metal-dependent hydrolases"/>
    <property type="match status" value="1"/>
</dbReference>